<dbReference type="RefSeq" id="WP_266107039.1">
    <property type="nucleotide sequence ID" value="NZ_JANIDW010000004.1"/>
</dbReference>
<dbReference type="Proteomes" id="UP001165648">
    <property type="component" value="Unassembled WGS sequence"/>
</dbReference>
<proteinExistence type="predicted"/>
<sequence>MLDIDKAALLKLAGGWVVKKSASSAPQKLTEEDCAQLVGAAYSHWQAMQLGSYEDRPIRNALYDLTKDWIVQRERGAVPGRLADDDFRAIIDCLGLGEPFQGGEEGPLQPEQLVEPEPSSALLPEDVAVGEWRKDFMPADLAQETDVLADGRRVKDVLEEDPFYFARQHLALSL</sequence>
<accession>A0ABT3W8G7</accession>
<dbReference type="EMBL" id="JANIDW010000004">
    <property type="protein sequence ID" value="MCX5615211.1"/>
    <property type="molecule type" value="Genomic_DNA"/>
</dbReference>
<organism evidence="1 2">
    <name type="scientific">Bombella saccharophila</name>
    <dbReference type="NCBI Taxonomy" id="2967338"/>
    <lineage>
        <taxon>Bacteria</taxon>
        <taxon>Pseudomonadati</taxon>
        <taxon>Pseudomonadota</taxon>
        <taxon>Alphaproteobacteria</taxon>
        <taxon>Acetobacterales</taxon>
        <taxon>Acetobacteraceae</taxon>
        <taxon>Bombella</taxon>
    </lineage>
</organism>
<name>A0ABT3W8G7_9PROT</name>
<keyword evidence="2" id="KW-1185">Reference proteome</keyword>
<comment type="caution">
    <text evidence="1">The sequence shown here is derived from an EMBL/GenBank/DDBJ whole genome shotgun (WGS) entry which is preliminary data.</text>
</comment>
<evidence type="ECO:0000313" key="1">
    <source>
        <dbReference type="EMBL" id="MCX5615211.1"/>
    </source>
</evidence>
<evidence type="ECO:0000313" key="2">
    <source>
        <dbReference type="Proteomes" id="UP001165648"/>
    </source>
</evidence>
<gene>
    <name evidence="1" type="ORF">NQF64_08145</name>
</gene>
<reference evidence="1 2" key="1">
    <citation type="submission" date="2022-07" db="EMBL/GenBank/DDBJ databases">
        <title>Bombella genomes.</title>
        <authorList>
            <person name="Harer L."/>
            <person name="Styblova S."/>
            <person name="Ehrmann M."/>
        </authorList>
    </citation>
    <scope>NUCLEOTIDE SEQUENCE [LARGE SCALE GENOMIC DNA]</scope>
    <source>
        <strain evidence="1 2">TMW 2.2558</strain>
    </source>
</reference>
<protein>
    <submittedName>
        <fullName evidence="1">Uncharacterized protein</fullName>
    </submittedName>
</protein>